<dbReference type="Gene3D" id="3.40.50.2000">
    <property type="entry name" value="Glycogen Phosphorylase B"/>
    <property type="match status" value="2"/>
</dbReference>
<evidence type="ECO:0000313" key="13">
    <source>
        <dbReference type="EMBL" id="POM80757.1"/>
    </source>
</evidence>
<name>A0A2P4YSI9_9STRA</name>
<evidence type="ECO:0000256" key="7">
    <source>
        <dbReference type="ARBA" id="ARBA00023136"/>
    </source>
</evidence>
<dbReference type="GO" id="GO:0004378">
    <property type="term" value="F:GDP-Man:Man(1)GlcNAc(2)-PP-Dol alpha-1,3-mannosyltransferase activity"/>
    <property type="evidence" value="ECO:0007669"/>
    <property type="project" value="UniProtKB-UniRule"/>
</dbReference>
<evidence type="ECO:0000256" key="1">
    <source>
        <dbReference type="ARBA" id="ARBA00004922"/>
    </source>
</evidence>
<comment type="caution">
    <text evidence="13">The sequence shown here is derived from an EMBL/GenBank/DDBJ whole genome shotgun (WGS) entry which is preliminary data.</text>
</comment>
<dbReference type="EC" id="2.4.1.257" evidence="10"/>
<dbReference type="InterPro" id="IPR027054">
    <property type="entry name" value="ALG2"/>
</dbReference>
<dbReference type="EMBL" id="NCKW01000299">
    <property type="protein sequence ID" value="POM80757.1"/>
    <property type="molecule type" value="Genomic_DNA"/>
</dbReference>
<evidence type="ECO:0000259" key="12">
    <source>
        <dbReference type="Pfam" id="PF13439"/>
    </source>
</evidence>
<evidence type="ECO:0000256" key="6">
    <source>
        <dbReference type="ARBA" id="ARBA00022989"/>
    </source>
</evidence>
<dbReference type="EC" id="2.4.1.132" evidence="10"/>
<keyword evidence="2 10" id="KW-0328">Glycosyltransferase</keyword>
<evidence type="ECO:0000256" key="5">
    <source>
        <dbReference type="ARBA" id="ARBA00022824"/>
    </source>
</evidence>
<accession>A0A2P4YSI9</accession>
<keyword evidence="7" id="KW-0472">Membrane</keyword>
<dbReference type="GO" id="GO:0005789">
    <property type="term" value="C:endoplasmic reticulum membrane"/>
    <property type="evidence" value="ECO:0007669"/>
    <property type="project" value="UniProtKB-SubCell"/>
</dbReference>
<evidence type="ECO:0000313" key="14">
    <source>
        <dbReference type="Proteomes" id="UP000237271"/>
    </source>
</evidence>
<keyword evidence="6" id="KW-1133">Transmembrane helix</keyword>
<sequence>MMGLHRPRKSFGNTKSPLRVGFIHPDFGIGGAENLVVNTMLALQKKGVTVSMFTAHHDKSHCFEETRGDEPLAKGVFVFGDWLPKNIFGKLHALCTVVRMAYVTLVITIKYLDNYDAFFIDQISITILFYGPLSVFFYGHFPDKVQSNTNGSTAKAFYRVPFDFLEEITTACADVVVANSNFSRSMFEAALPRTIARKLEVLYPPVDIKAFSNFTPLQPRNPNLFVSLNRIERRKNIIIAIKALAIIQQTLSPSEFQDVKLVIAGGYDPNNVENHDHLRELQTEAAANRFENHIEFCTSVTDVAKKELLATAQAVLYTPSNEHFGIVPVEAMTFGTPVIAVNNGGPMETVENGKTGFLCESSPQSFAGAMLQLLGSANSVRAECMGQAGKERAFALFSLETFSDQLMKLVAQML</sequence>
<dbReference type="Pfam" id="PF13439">
    <property type="entry name" value="Glyco_transf_4"/>
    <property type="match status" value="1"/>
</dbReference>
<dbReference type="Proteomes" id="UP000237271">
    <property type="component" value="Unassembled WGS sequence"/>
</dbReference>
<dbReference type="AlphaFoldDB" id="A0A2P4YSI9"/>
<evidence type="ECO:0000256" key="4">
    <source>
        <dbReference type="ARBA" id="ARBA00022692"/>
    </source>
</evidence>
<gene>
    <name evidence="13" type="ORF">PHPALM_1366</name>
</gene>
<keyword evidence="4" id="KW-0812">Transmembrane</keyword>
<dbReference type="PANTHER" id="PTHR45918:SF1">
    <property type="entry name" value="ALPHA-1,3_1,6-MANNOSYLTRANSFERASE ALG2"/>
    <property type="match status" value="1"/>
</dbReference>
<comment type="pathway">
    <text evidence="1 10">Protein modification; protein glycosylation.</text>
</comment>
<dbReference type="InterPro" id="IPR028098">
    <property type="entry name" value="Glyco_trans_4-like_N"/>
</dbReference>
<evidence type="ECO:0000256" key="2">
    <source>
        <dbReference type="ARBA" id="ARBA00022676"/>
    </source>
</evidence>
<evidence type="ECO:0000256" key="8">
    <source>
        <dbReference type="ARBA" id="ARBA00045103"/>
    </source>
</evidence>
<organism evidence="13 14">
    <name type="scientific">Phytophthora palmivora</name>
    <dbReference type="NCBI Taxonomy" id="4796"/>
    <lineage>
        <taxon>Eukaryota</taxon>
        <taxon>Sar</taxon>
        <taxon>Stramenopiles</taxon>
        <taxon>Oomycota</taxon>
        <taxon>Peronosporomycetes</taxon>
        <taxon>Peronosporales</taxon>
        <taxon>Peronosporaceae</taxon>
        <taxon>Phytophthora</taxon>
    </lineage>
</organism>
<evidence type="ECO:0000256" key="9">
    <source>
        <dbReference type="ARBA" id="ARBA00045104"/>
    </source>
</evidence>
<dbReference type="Pfam" id="PF00534">
    <property type="entry name" value="Glycos_transf_1"/>
    <property type="match status" value="1"/>
</dbReference>
<comment type="catalytic activity">
    <reaction evidence="8 10">
        <text>a beta-D-Man-(1-&gt;4)-beta-D-GlcNAc-(1-&gt;4)-alpha-D-GlcNAc-diphospho-di-trans,poly-cis-dolichol + GDP-alpha-D-mannose = an alpha-D-Man-(1-&gt;3)-beta-D-Man-(1-&gt;4)-beta-D-GlcNAc-(1-&gt;4)-alpha-D-GlcNAc-diphospho-di-trans,poly-cis-dolichol + GDP + H(+)</text>
        <dbReference type="Rhea" id="RHEA:29515"/>
        <dbReference type="Rhea" id="RHEA-COMP:19511"/>
        <dbReference type="Rhea" id="RHEA-COMP:19513"/>
        <dbReference type="ChEBI" id="CHEBI:15378"/>
        <dbReference type="ChEBI" id="CHEBI:57527"/>
        <dbReference type="ChEBI" id="CHEBI:58189"/>
        <dbReference type="ChEBI" id="CHEBI:58472"/>
        <dbReference type="ChEBI" id="CHEBI:132510"/>
        <dbReference type="EC" id="2.4.1.132"/>
    </reaction>
    <physiologicalReaction direction="left-to-right" evidence="8 10">
        <dbReference type="Rhea" id="RHEA:29516"/>
    </physiologicalReaction>
</comment>
<keyword evidence="5" id="KW-0256">Endoplasmic reticulum</keyword>
<dbReference type="PANTHER" id="PTHR45918">
    <property type="entry name" value="ALPHA-1,3/1,6-MANNOSYLTRANSFERASE ALG2"/>
    <property type="match status" value="1"/>
</dbReference>
<comment type="similarity">
    <text evidence="10">Belongs to the glycosyltransferase group 1 family.</text>
</comment>
<keyword evidence="14" id="KW-1185">Reference proteome</keyword>
<feature type="domain" description="Glycosyltransferase subfamily 4-like N-terminal" evidence="12">
    <location>
        <begin position="29"/>
        <end position="208"/>
    </location>
</feature>
<keyword evidence="3 10" id="KW-0808">Transferase</keyword>
<evidence type="ECO:0000259" key="11">
    <source>
        <dbReference type="Pfam" id="PF00534"/>
    </source>
</evidence>
<feature type="domain" description="Glycosyl transferase family 1" evidence="11">
    <location>
        <begin position="218"/>
        <end position="389"/>
    </location>
</feature>
<dbReference type="OrthoDB" id="448893at2759"/>
<comment type="function">
    <text evidence="10">Mannosylates Man(2)GlcNAc(2)-dolichol diphosphate and Man(1)GlcNAc(2)-dolichol diphosphate to form Man(3)GlcNAc(2)-dolichol diphosphate.</text>
</comment>
<evidence type="ECO:0000256" key="3">
    <source>
        <dbReference type="ARBA" id="ARBA00022679"/>
    </source>
</evidence>
<comment type="catalytic activity">
    <reaction evidence="9 10">
        <text>an alpha-D-Man-(1-&gt;3)-beta-D-Man-(1-&gt;4)-beta-D-GlcNAc-(1-&gt;4)-alpha-D-GlcNAc-diphospho-di-trans,poly-cis-dolichol + GDP-alpha-D-mannose = an alpha-D-Man-(1-&gt;3)-[alpha-D-Man-(1-&gt;6)]-beta-D-Man-(1-&gt;4)-beta-D-GlcNAc-(1-&gt;4)-alpha-D-GlcNAc-diphospho-di-trans,poly-cis-dolichol + GDP + H(+)</text>
        <dbReference type="Rhea" id="RHEA:29519"/>
        <dbReference type="Rhea" id="RHEA-COMP:19513"/>
        <dbReference type="Rhea" id="RHEA-COMP:19515"/>
        <dbReference type="ChEBI" id="CHEBI:15378"/>
        <dbReference type="ChEBI" id="CHEBI:57527"/>
        <dbReference type="ChEBI" id="CHEBI:58189"/>
        <dbReference type="ChEBI" id="CHEBI:132510"/>
        <dbReference type="ChEBI" id="CHEBI:132511"/>
        <dbReference type="EC" id="2.4.1.257"/>
    </reaction>
    <physiologicalReaction direction="left-to-right" evidence="9 10">
        <dbReference type="Rhea" id="RHEA:29520"/>
    </physiologicalReaction>
</comment>
<reference evidence="13 14" key="1">
    <citation type="journal article" date="2017" name="Genome Biol. Evol.">
        <title>Phytophthora megakarya and P. palmivora, closely related causal agents of cacao black pod rot, underwent increases in genome sizes and gene numbers by different mechanisms.</title>
        <authorList>
            <person name="Ali S.S."/>
            <person name="Shao J."/>
            <person name="Lary D.J."/>
            <person name="Kronmiller B."/>
            <person name="Shen D."/>
            <person name="Strem M.D."/>
            <person name="Amoako-Attah I."/>
            <person name="Akrofi A.Y."/>
            <person name="Begoude B.A."/>
            <person name="Ten Hoopen G.M."/>
            <person name="Coulibaly K."/>
            <person name="Kebe B.I."/>
            <person name="Melnick R.L."/>
            <person name="Guiltinan M.J."/>
            <person name="Tyler B.M."/>
            <person name="Meinhardt L.W."/>
            <person name="Bailey B.A."/>
        </authorList>
    </citation>
    <scope>NUCLEOTIDE SEQUENCE [LARGE SCALE GENOMIC DNA]</scope>
    <source>
        <strain evidence="14">sbr112.9</strain>
    </source>
</reference>
<dbReference type="InterPro" id="IPR001296">
    <property type="entry name" value="Glyco_trans_1"/>
</dbReference>
<proteinExistence type="inferred from homology"/>
<dbReference type="GO" id="GO:0102704">
    <property type="term" value="F:GDP-Man:Man(2)GlcNAc(2)-PP-Dol alpha-1,6-mannosyltransferase activity"/>
    <property type="evidence" value="ECO:0007669"/>
    <property type="project" value="UniProtKB-UniRule"/>
</dbReference>
<protein>
    <recommendedName>
        <fullName evidence="10">Alpha-1,3/1,6-mannosyltransferase ALG2</fullName>
        <ecNumber evidence="10">2.4.1.132</ecNumber>
        <ecNumber evidence="10">2.4.1.257</ecNumber>
    </recommendedName>
    <alternativeName>
        <fullName evidence="10">GDP-Man:Man(1)GlcNAc(2)-PP-Dol alpha-1,3-mannosyltransferase</fullName>
    </alternativeName>
</protein>
<comment type="subcellular location">
    <subcellularLocation>
        <location evidence="10">Endoplasmic reticulum membrane</location>
        <topology evidence="10">Single-pass membrane protein</topology>
    </subcellularLocation>
</comment>
<dbReference type="SUPFAM" id="SSF53756">
    <property type="entry name" value="UDP-Glycosyltransferase/glycogen phosphorylase"/>
    <property type="match status" value="1"/>
</dbReference>
<dbReference type="UniPathway" id="UPA00378"/>
<evidence type="ECO:0000256" key="10">
    <source>
        <dbReference type="RuleBase" id="RU367136"/>
    </source>
</evidence>